<dbReference type="Pfam" id="PF01861">
    <property type="entry name" value="BpsA_C"/>
    <property type="match status" value="1"/>
</dbReference>
<keyword evidence="6 10" id="KW-0865">Zymogen</keyword>
<dbReference type="Gene3D" id="3.60.90.10">
    <property type="entry name" value="S-adenosylmethionine decarboxylase"/>
    <property type="match status" value="1"/>
</dbReference>
<dbReference type="InterPro" id="IPR016067">
    <property type="entry name" value="S-AdoMet_deCO2ase_core"/>
</dbReference>
<name>A0AAU7NLL1_PEDPE</name>
<protein>
    <recommendedName>
        <fullName evidence="10">S-adenosylmethionine decarboxylase proenzyme</fullName>
        <shortName evidence="10">AdoMetDC</shortName>
        <shortName evidence="10">SAMDC</shortName>
        <ecNumber evidence="10">4.1.1.50</ecNumber>
    </recommendedName>
    <component>
        <recommendedName>
            <fullName evidence="10">S-adenosylmethionine decarboxylase beta chain</fullName>
        </recommendedName>
    </component>
    <component>
        <recommendedName>
            <fullName evidence="10">S-adenosylmethionine decarboxylase alpha chain</fullName>
        </recommendedName>
    </component>
</protein>
<dbReference type="Pfam" id="PF02675">
    <property type="entry name" value="AdoMet_dc"/>
    <property type="match status" value="1"/>
</dbReference>
<dbReference type="PANTHER" id="PTHR33866:SF2">
    <property type="entry name" value="S-ADENOSYLMETHIONINE DECARBOXYLASE PROENZYME"/>
    <property type="match status" value="1"/>
</dbReference>
<sequence length="491" mass="56443">MTILDTIKKKVNLQEETNAIQQILIQMYLKKRSTLKDLSTASQLPIPVVSAIRKELARMKLVNKQQEFMLSQRGALYVEHELGWANIDVAYYQQLEKDGPAQSELVEEMTNQLSEIISDRPHVNLKLDQAFCTIDTAIKRALLLLKERQLIGKNILFLGDDDLISLTTAILLEHLKKDKHEGYKTQLTVYEYDSALIEFIEKQAEIYQLQVRVVKHDLTKGHLELFQPEFDVVMTDPPYTISGLKLFLSRALAALKTQEQTIYLSFGEKSPTTDLLIQQLFYQQQLVVKTILREFNLYDGASVLGNKSNLYILQRTRASMPLIKSQQDFHDPLYTRAVKANSNLNQTSTTYVGVERQLKQLQNSSLSTTPLGYHYLLELENCDKTRLMVVKQVEFRMNALVKIGGLTPIKHYFHQFKPWGVSGIVVLAESHFTIHTWPEYDYAAVDLFVCQPLADAEGLCQEIQNAFRAQNLKIKYIERGKEIKRGRKDDI</sequence>
<dbReference type="InterPro" id="IPR017716">
    <property type="entry name" value="S-AdoMet_deCOase_pro-enz"/>
</dbReference>
<feature type="domain" description="N(4)-bis(aminopropyl)spermidine synthase C-terminal" evidence="11">
    <location>
        <begin position="109"/>
        <end position="303"/>
    </location>
</feature>
<evidence type="ECO:0000256" key="7">
    <source>
        <dbReference type="ARBA" id="ARBA00023239"/>
    </source>
</evidence>
<dbReference type="EC" id="4.1.1.50" evidence="10"/>
<dbReference type="Gene3D" id="3.40.50.150">
    <property type="entry name" value="Vaccinia Virus protein VP39"/>
    <property type="match status" value="1"/>
</dbReference>
<feature type="active site" description="Schiff-base intermediate with substrate; via pyruvic acid" evidence="10">
    <location>
        <position position="430"/>
    </location>
</feature>
<dbReference type="AlphaFoldDB" id="A0AAU7NLL1"/>
<keyword evidence="9 10" id="KW-0670">Pyruvate</keyword>
<keyword evidence="4 10" id="KW-0745">Spermidine biosynthesis</keyword>
<dbReference type="EMBL" id="CP157400">
    <property type="protein sequence ID" value="XBS08454.1"/>
    <property type="molecule type" value="Genomic_DNA"/>
</dbReference>
<gene>
    <name evidence="12" type="primary">speD</name>
    <name evidence="10" type="synonym">speH</name>
    <name evidence="12" type="ORF">BB06_00410</name>
</gene>
<keyword evidence="2 10" id="KW-0210">Decarboxylase</keyword>
<reference evidence="12" key="2">
    <citation type="submission" date="2024-05" db="EMBL/GenBank/DDBJ databases">
        <authorList>
            <person name="Chen H."/>
        </authorList>
    </citation>
    <scope>NUCLEOTIDE SEQUENCE</scope>
    <source>
        <strain evidence="12">CGMCC 7049</strain>
    </source>
</reference>
<dbReference type="InterPro" id="IPR002723">
    <property type="entry name" value="BpsA_C"/>
</dbReference>
<feature type="site" description="Cleavage (non-hydrolytic); by autolysis" evidence="10">
    <location>
        <begin position="429"/>
        <end position="430"/>
    </location>
</feature>
<keyword evidence="7 10" id="KW-0456">Lyase</keyword>
<evidence type="ECO:0000256" key="9">
    <source>
        <dbReference type="ARBA" id="ARBA00023317"/>
    </source>
</evidence>
<dbReference type="HAMAP" id="MF_00464">
    <property type="entry name" value="AdoMetDC_1"/>
    <property type="match status" value="1"/>
</dbReference>
<dbReference type="PANTHER" id="PTHR33866">
    <property type="entry name" value="S-ADENOSYLMETHIONINE DECARBOXYLASE PROENZYME"/>
    <property type="match status" value="1"/>
</dbReference>
<comment type="function">
    <text evidence="10">Catalyzes the decarboxylation of S-adenosylmethionine to S-adenosylmethioninamine (dcAdoMet), the propylamine donor required for the synthesis of the polyamines spermine and spermidine from the diamine putrescine.</text>
</comment>
<evidence type="ECO:0000256" key="4">
    <source>
        <dbReference type="ARBA" id="ARBA00023066"/>
    </source>
</evidence>
<evidence type="ECO:0000256" key="5">
    <source>
        <dbReference type="ARBA" id="ARBA00023115"/>
    </source>
</evidence>
<comment type="subunit">
    <text evidence="10">Heterotetramer of two alpha and two beta chains arranged as a dimer of alpha/beta heterodimers.</text>
</comment>
<dbReference type="GO" id="GO:0008295">
    <property type="term" value="P:spermidine biosynthetic process"/>
    <property type="evidence" value="ECO:0007669"/>
    <property type="project" value="UniProtKB-UniRule"/>
</dbReference>
<evidence type="ECO:0000256" key="6">
    <source>
        <dbReference type="ARBA" id="ARBA00023145"/>
    </source>
</evidence>
<evidence type="ECO:0000256" key="3">
    <source>
        <dbReference type="ARBA" id="ARBA00022813"/>
    </source>
</evidence>
<dbReference type="InterPro" id="IPR003826">
    <property type="entry name" value="AdoMetDC_fam_prok"/>
</dbReference>
<dbReference type="CDD" id="cd02440">
    <property type="entry name" value="AdoMet_MTases"/>
    <property type="match status" value="1"/>
</dbReference>
<evidence type="ECO:0000256" key="10">
    <source>
        <dbReference type="HAMAP-Rule" id="MF_00464"/>
    </source>
</evidence>
<evidence type="ECO:0000259" key="11">
    <source>
        <dbReference type="Pfam" id="PF01861"/>
    </source>
</evidence>
<dbReference type="NCBIfam" id="TIGR03330">
    <property type="entry name" value="SAM_DCase_Bsu"/>
    <property type="match status" value="1"/>
</dbReference>
<dbReference type="RefSeq" id="WP_002834199.1">
    <property type="nucleotide sequence ID" value="NZ_CP157400.1"/>
</dbReference>
<dbReference type="GO" id="GO:0004014">
    <property type="term" value="F:adenosylmethionine decarboxylase activity"/>
    <property type="evidence" value="ECO:0007669"/>
    <property type="project" value="UniProtKB-UniRule"/>
</dbReference>
<keyword evidence="5 10" id="KW-0620">Polyamine biosynthesis</keyword>
<comment type="catalytic activity">
    <reaction evidence="10">
        <text>S-adenosyl-L-methionine + H(+) = S-adenosyl 3-(methylsulfanyl)propylamine + CO2</text>
        <dbReference type="Rhea" id="RHEA:15981"/>
        <dbReference type="ChEBI" id="CHEBI:15378"/>
        <dbReference type="ChEBI" id="CHEBI:16526"/>
        <dbReference type="ChEBI" id="CHEBI:57443"/>
        <dbReference type="ChEBI" id="CHEBI:59789"/>
        <dbReference type="EC" id="4.1.1.50"/>
    </reaction>
</comment>
<keyword evidence="1 10" id="KW-0949">S-adenosyl-L-methionine</keyword>
<feature type="modified residue" description="Pyruvic acid (Ser); by autocatalysis" evidence="10">
    <location>
        <position position="430"/>
    </location>
</feature>
<proteinExistence type="inferred from homology"/>
<evidence type="ECO:0000313" key="12">
    <source>
        <dbReference type="EMBL" id="XBS08454.1"/>
    </source>
</evidence>
<accession>A0AAU7NLL1</accession>
<evidence type="ECO:0000256" key="2">
    <source>
        <dbReference type="ARBA" id="ARBA00022793"/>
    </source>
</evidence>
<dbReference type="InterPro" id="IPR029063">
    <property type="entry name" value="SAM-dependent_MTases_sf"/>
</dbReference>
<comment type="cofactor">
    <cofactor evidence="10">
        <name>pyruvate</name>
        <dbReference type="ChEBI" id="CHEBI:15361"/>
    </cofactor>
    <text evidence="10">Binds 1 pyruvoyl group covalently per subunit.</text>
</comment>
<organism evidence="12">
    <name type="scientific">Pediococcus pentosaceus CGMCC 7049</name>
    <dbReference type="NCBI Taxonomy" id="1460385"/>
    <lineage>
        <taxon>Bacteria</taxon>
        <taxon>Bacillati</taxon>
        <taxon>Bacillota</taxon>
        <taxon>Bacilli</taxon>
        <taxon>Lactobacillales</taxon>
        <taxon>Lactobacillaceae</taxon>
        <taxon>Pediococcus</taxon>
    </lineage>
</organism>
<feature type="chain" id="PRO_5043070575" description="S-adenosylmethionine decarboxylase alpha chain" evidence="10">
    <location>
        <begin position="430"/>
        <end position="491"/>
    </location>
</feature>
<comment type="pathway">
    <text evidence="10">Amine and polyamine biosynthesis; S-adenosylmethioninamine biosynthesis; S-adenosylmethioninamine from S-adenosyl-L-methionine: step 1/1.</text>
</comment>
<feature type="active site" description="Proton acceptor; for processing activity" evidence="10">
    <location>
        <position position="435"/>
    </location>
</feature>
<feature type="active site" description="Proton donor; for catalytic activity" evidence="10">
    <location>
        <position position="450"/>
    </location>
</feature>
<evidence type="ECO:0000256" key="8">
    <source>
        <dbReference type="ARBA" id="ARBA00023270"/>
    </source>
</evidence>
<feature type="chain" id="PRO_5043070574" description="S-adenosylmethionine decarboxylase beta chain" evidence="10">
    <location>
        <begin position="1"/>
        <end position="429"/>
    </location>
</feature>
<reference evidence="12" key="1">
    <citation type="submission" date="2014-02" db="EMBL/GenBank/DDBJ databases">
        <authorList>
            <person name="Zhao D."/>
            <person name="Dong X."/>
            <person name="Li Y."/>
            <person name="Lv L."/>
            <person name="Zhao D."/>
            <person name="Gao Y."/>
            <person name="Wang Y."/>
            <person name="Li Y."/>
        </authorList>
    </citation>
    <scope>NUCLEOTIDE SEQUENCE</scope>
    <source>
        <strain evidence="12">CGMCC 7049</strain>
    </source>
</reference>
<keyword evidence="8 10" id="KW-0704">Schiff base</keyword>
<dbReference type="SUPFAM" id="SSF53335">
    <property type="entry name" value="S-adenosyl-L-methionine-dependent methyltransferases"/>
    <property type="match status" value="1"/>
</dbReference>
<dbReference type="SUPFAM" id="SSF56276">
    <property type="entry name" value="S-adenosylmethionine decarboxylase"/>
    <property type="match status" value="1"/>
</dbReference>
<evidence type="ECO:0000256" key="1">
    <source>
        <dbReference type="ARBA" id="ARBA00022691"/>
    </source>
</evidence>
<comment type="PTM">
    <text evidence="10">Is synthesized initially as an inactive proenzyme. Formation of the active enzyme involves a self-maturation process in which the active site pyruvoyl group is generated from an internal serine residue via an autocatalytic post-translational modification. Two non-identical subunits are generated from the proenzyme in this reaction, and the pyruvate is formed at the N-terminus of the alpha chain, which is derived from the carboxyl end of the proenzyme. The post-translation cleavage follows an unusual pathway, termed non-hydrolytic serinolysis, in which the side chain hydroxyl group of the serine supplies its oxygen atom to form the C-terminus of the beta chain, while the remainder of the serine residue undergoes an oxidative deamination to produce ammonia and the pyruvoyl group blocking the N-terminus of the alpha chain.</text>
</comment>
<keyword evidence="3 10" id="KW-0068">Autocatalytic cleavage</keyword>
<dbReference type="GO" id="GO:0005829">
    <property type="term" value="C:cytosol"/>
    <property type="evidence" value="ECO:0007669"/>
    <property type="project" value="TreeGrafter"/>
</dbReference>
<comment type="similarity">
    <text evidence="10">Belongs to the prokaryotic AdoMetDC family. Type 1 subfamily.</text>
</comment>